<keyword evidence="4 6" id="KW-1133">Transmembrane helix</keyword>
<feature type="transmembrane region" description="Helical" evidence="6">
    <location>
        <begin position="80"/>
        <end position="99"/>
    </location>
</feature>
<evidence type="ECO:0000256" key="2">
    <source>
        <dbReference type="ARBA" id="ARBA00022475"/>
    </source>
</evidence>
<feature type="transmembrane region" description="Helical" evidence="6">
    <location>
        <begin position="50"/>
        <end position="73"/>
    </location>
</feature>
<comment type="subcellular location">
    <subcellularLocation>
        <location evidence="1">Cell membrane</location>
        <topology evidence="1">Multi-pass membrane protein</topology>
    </subcellularLocation>
</comment>
<dbReference type="EMBL" id="CAEZUQ010000014">
    <property type="protein sequence ID" value="CAB4601831.1"/>
    <property type="molecule type" value="Genomic_DNA"/>
</dbReference>
<evidence type="ECO:0000256" key="5">
    <source>
        <dbReference type="ARBA" id="ARBA00023136"/>
    </source>
</evidence>
<sequence length="111" mass="12743">MSQLNPRQAEVSGAFTRFRIMAIYCGVMSSLLWFVHVPTHYLIFQSSHHLFAWIALVHGFTYPIYVLAAFHYCLKARKSLWYTIGFILAGTLPIASFIAERRAVKEFKSLA</sequence>
<feature type="domain" description="DUF3817" evidence="7">
    <location>
        <begin position="16"/>
        <end position="104"/>
    </location>
</feature>
<reference evidence="8" key="1">
    <citation type="submission" date="2020-05" db="EMBL/GenBank/DDBJ databases">
        <authorList>
            <person name="Chiriac C."/>
            <person name="Salcher M."/>
            <person name="Ghai R."/>
            <person name="Kavagutti S V."/>
        </authorList>
    </citation>
    <scope>NUCLEOTIDE SEQUENCE</scope>
</reference>
<protein>
    <submittedName>
        <fullName evidence="8">Unannotated protein</fullName>
    </submittedName>
</protein>
<evidence type="ECO:0000256" key="1">
    <source>
        <dbReference type="ARBA" id="ARBA00004651"/>
    </source>
</evidence>
<feature type="transmembrane region" description="Helical" evidence="6">
    <location>
        <begin position="21"/>
        <end position="44"/>
    </location>
</feature>
<keyword evidence="5 6" id="KW-0472">Membrane</keyword>
<evidence type="ECO:0000256" key="6">
    <source>
        <dbReference type="SAM" id="Phobius"/>
    </source>
</evidence>
<evidence type="ECO:0000256" key="4">
    <source>
        <dbReference type="ARBA" id="ARBA00022989"/>
    </source>
</evidence>
<evidence type="ECO:0000313" key="8">
    <source>
        <dbReference type="EMBL" id="CAB4601831.1"/>
    </source>
</evidence>
<dbReference type="PANTHER" id="PTHR40077:SF2">
    <property type="entry name" value="MEMBRANE PROTEIN"/>
    <property type="match status" value="1"/>
</dbReference>
<evidence type="ECO:0000256" key="3">
    <source>
        <dbReference type="ARBA" id="ARBA00022692"/>
    </source>
</evidence>
<proteinExistence type="predicted"/>
<organism evidence="8">
    <name type="scientific">freshwater metagenome</name>
    <dbReference type="NCBI Taxonomy" id="449393"/>
    <lineage>
        <taxon>unclassified sequences</taxon>
        <taxon>metagenomes</taxon>
        <taxon>ecological metagenomes</taxon>
    </lineage>
</organism>
<dbReference type="PANTHER" id="PTHR40077">
    <property type="entry name" value="MEMBRANE PROTEIN-RELATED"/>
    <property type="match status" value="1"/>
</dbReference>
<dbReference type="NCBIfam" id="TIGR03954">
    <property type="entry name" value="integ_memb_HG"/>
    <property type="match status" value="1"/>
</dbReference>
<accession>A0A6J6GKI0</accession>
<evidence type="ECO:0000259" key="7">
    <source>
        <dbReference type="Pfam" id="PF12823"/>
    </source>
</evidence>
<dbReference type="GO" id="GO:0005886">
    <property type="term" value="C:plasma membrane"/>
    <property type="evidence" value="ECO:0007669"/>
    <property type="project" value="UniProtKB-SubCell"/>
</dbReference>
<gene>
    <name evidence="8" type="ORF">UFOPK1842_00213</name>
</gene>
<dbReference type="Pfam" id="PF12823">
    <property type="entry name" value="DUF3817"/>
    <property type="match status" value="1"/>
</dbReference>
<name>A0A6J6GKI0_9ZZZZ</name>
<keyword evidence="2" id="KW-1003">Cell membrane</keyword>
<keyword evidence="3 6" id="KW-0812">Transmembrane</keyword>
<dbReference type="AlphaFoldDB" id="A0A6J6GKI0"/>
<dbReference type="InterPro" id="IPR023845">
    <property type="entry name" value="DUF3817_TM"/>
</dbReference>